<feature type="compositionally biased region" description="Basic and acidic residues" evidence="1">
    <location>
        <begin position="129"/>
        <end position="151"/>
    </location>
</feature>
<name>M0BKJ0_9EURY</name>
<keyword evidence="5" id="KW-1185">Reference proteome</keyword>
<dbReference type="Pfam" id="PF24035">
    <property type="entry name" value="DUF7344"/>
    <property type="match status" value="1"/>
</dbReference>
<dbReference type="InterPro" id="IPR055768">
    <property type="entry name" value="DUF7344"/>
</dbReference>
<evidence type="ECO:0000313" key="5">
    <source>
        <dbReference type="Proteomes" id="UP000011560"/>
    </source>
</evidence>
<feature type="region of interest" description="Disordered" evidence="1">
    <location>
        <begin position="129"/>
        <end position="154"/>
    </location>
</feature>
<keyword evidence="2" id="KW-0472">Membrane</keyword>
<protein>
    <recommendedName>
        <fullName evidence="3">DUF7344 domain-containing protein</fullName>
    </recommendedName>
</protein>
<dbReference type="OrthoDB" id="331021at2157"/>
<dbReference type="AlphaFoldDB" id="M0BKJ0"/>
<dbReference type="Proteomes" id="UP000011560">
    <property type="component" value="Unassembled WGS sequence"/>
</dbReference>
<proteinExistence type="predicted"/>
<gene>
    <name evidence="4" type="ORF">C479_09233</name>
</gene>
<feature type="domain" description="DUF7344" evidence="3">
    <location>
        <begin position="32"/>
        <end position="111"/>
    </location>
</feature>
<feature type="transmembrane region" description="Helical" evidence="2">
    <location>
        <begin position="189"/>
        <end position="208"/>
    </location>
</feature>
<evidence type="ECO:0000259" key="3">
    <source>
        <dbReference type="Pfam" id="PF24035"/>
    </source>
</evidence>
<keyword evidence="2" id="KW-0812">Transmembrane</keyword>
<sequence>MTVNTESVDVQAVEESDADDVTENTIARDEIFHILQCRRRRLVLKYLQEFDTPAKMTDITERIAAFEHDTTVAALKSQERQRVYIALYQSHLPKLDDEGIIEYQQNRGIVERTERAAAFDRYLDEEPSLRDDVSERPMHDAGDATRERDTPDTQTEAFSWEPAHAYVGASVALVAGIYATLANTIVPSGVGAAIAVIAVAVFAANWIASHSDE</sequence>
<comment type="caution">
    <text evidence="4">The sequence shown here is derived from an EMBL/GenBank/DDBJ whole genome shotgun (WGS) entry which is preliminary data.</text>
</comment>
<evidence type="ECO:0000256" key="2">
    <source>
        <dbReference type="SAM" id="Phobius"/>
    </source>
</evidence>
<dbReference type="RefSeq" id="WP_007701273.1">
    <property type="nucleotide sequence ID" value="NZ_AOIQ01000014.1"/>
</dbReference>
<keyword evidence="2" id="KW-1133">Transmembrane helix</keyword>
<evidence type="ECO:0000256" key="1">
    <source>
        <dbReference type="SAM" id="MobiDB-lite"/>
    </source>
</evidence>
<evidence type="ECO:0000313" key="4">
    <source>
        <dbReference type="EMBL" id="ELZ10982.1"/>
    </source>
</evidence>
<organism evidence="4 5">
    <name type="scientific">Halovivax asiaticus JCM 14624</name>
    <dbReference type="NCBI Taxonomy" id="1227490"/>
    <lineage>
        <taxon>Archaea</taxon>
        <taxon>Methanobacteriati</taxon>
        <taxon>Methanobacteriota</taxon>
        <taxon>Stenosarchaea group</taxon>
        <taxon>Halobacteria</taxon>
        <taxon>Halobacteriales</taxon>
        <taxon>Natrialbaceae</taxon>
        <taxon>Halovivax</taxon>
    </lineage>
</organism>
<dbReference type="EMBL" id="AOIQ01000014">
    <property type="protein sequence ID" value="ELZ10982.1"/>
    <property type="molecule type" value="Genomic_DNA"/>
</dbReference>
<reference evidence="4 5" key="1">
    <citation type="journal article" date="2014" name="PLoS Genet.">
        <title>Phylogenetically driven sequencing of extremely halophilic archaea reveals strategies for static and dynamic osmo-response.</title>
        <authorList>
            <person name="Becker E.A."/>
            <person name="Seitzer P.M."/>
            <person name="Tritt A."/>
            <person name="Larsen D."/>
            <person name="Krusor M."/>
            <person name="Yao A.I."/>
            <person name="Wu D."/>
            <person name="Madern D."/>
            <person name="Eisen J.A."/>
            <person name="Darling A.E."/>
            <person name="Facciotti M.T."/>
        </authorList>
    </citation>
    <scope>NUCLEOTIDE SEQUENCE [LARGE SCALE GENOMIC DNA]</scope>
    <source>
        <strain evidence="4 5">JCM 14624</strain>
    </source>
</reference>
<accession>M0BKJ0</accession>